<dbReference type="Proteomes" id="UP000600171">
    <property type="component" value="Unassembled WGS sequence"/>
</dbReference>
<feature type="region of interest" description="Disordered" evidence="1">
    <location>
        <begin position="121"/>
        <end position="144"/>
    </location>
</feature>
<dbReference type="Gene3D" id="1.10.150.430">
    <property type="entry name" value="DUF3349, helical bundle"/>
    <property type="match status" value="1"/>
</dbReference>
<evidence type="ECO:0000256" key="1">
    <source>
        <dbReference type="SAM" id="MobiDB-lite"/>
    </source>
</evidence>
<accession>A0A917IW91</accession>
<dbReference type="EMBL" id="BMDC01000004">
    <property type="protein sequence ID" value="GGH66495.1"/>
    <property type="molecule type" value="Genomic_DNA"/>
</dbReference>
<gene>
    <name evidence="2" type="ORF">GCM10007359_20720</name>
</gene>
<dbReference type="Pfam" id="PF11829">
    <property type="entry name" value="DUF3349"/>
    <property type="match status" value="1"/>
</dbReference>
<dbReference type="RefSeq" id="WP_188360299.1">
    <property type="nucleotide sequence ID" value="NZ_BMDC01000004.1"/>
</dbReference>
<dbReference type="InterPro" id="IPR021784">
    <property type="entry name" value="DUF3349"/>
</dbReference>
<evidence type="ECO:0000313" key="3">
    <source>
        <dbReference type="Proteomes" id="UP000600171"/>
    </source>
</evidence>
<dbReference type="InterPro" id="IPR044918">
    <property type="entry name" value="DUF3349_helical"/>
</dbReference>
<organism evidence="2 3">
    <name type="scientific">Rothia aerolata</name>
    <dbReference type="NCBI Taxonomy" id="1812262"/>
    <lineage>
        <taxon>Bacteria</taxon>
        <taxon>Bacillati</taxon>
        <taxon>Actinomycetota</taxon>
        <taxon>Actinomycetes</taxon>
        <taxon>Micrococcales</taxon>
        <taxon>Micrococcaceae</taxon>
        <taxon>Rothia</taxon>
    </lineage>
</organism>
<keyword evidence="3" id="KW-1185">Reference proteome</keyword>
<reference evidence="2 3" key="1">
    <citation type="journal article" date="2014" name="Int. J. Syst. Evol. Microbiol.">
        <title>Complete genome sequence of Corynebacterium casei LMG S-19264T (=DSM 44701T), isolated from a smear-ripened cheese.</title>
        <authorList>
            <consortium name="US DOE Joint Genome Institute (JGI-PGF)"/>
            <person name="Walter F."/>
            <person name="Albersmeier A."/>
            <person name="Kalinowski J."/>
            <person name="Ruckert C."/>
        </authorList>
    </citation>
    <scope>NUCLEOTIDE SEQUENCE [LARGE SCALE GENOMIC DNA]</scope>
    <source>
        <strain evidence="2 3">CCM 8669</strain>
    </source>
</reference>
<sequence>MPNKNIVSRVIDWLGAGYPEDIPVQDRSAVMAILRRRLTDEQLEEVIRRLMASRAARGEEYVSDQRINEYIRKVVDDVPQPQEIDRVARILGAHGLLISKTHFSREDGISDEDERGFVRYEDPSEEELQTAQSIAASLETDTTS</sequence>
<dbReference type="AlphaFoldDB" id="A0A917IW91"/>
<proteinExistence type="predicted"/>
<feature type="compositionally biased region" description="Polar residues" evidence="1">
    <location>
        <begin position="129"/>
        <end position="144"/>
    </location>
</feature>
<evidence type="ECO:0000313" key="2">
    <source>
        <dbReference type="EMBL" id="GGH66495.1"/>
    </source>
</evidence>
<evidence type="ECO:0008006" key="4">
    <source>
        <dbReference type="Google" id="ProtNLM"/>
    </source>
</evidence>
<protein>
    <recommendedName>
        <fullName evidence="4">DUF3349 domain-containing protein</fullName>
    </recommendedName>
</protein>
<comment type="caution">
    <text evidence="2">The sequence shown here is derived from an EMBL/GenBank/DDBJ whole genome shotgun (WGS) entry which is preliminary data.</text>
</comment>
<name>A0A917IW91_9MICC</name>